<dbReference type="EMBL" id="SUMB01000017">
    <property type="protein sequence ID" value="TJZ42306.1"/>
    <property type="molecule type" value="Genomic_DNA"/>
</dbReference>
<keyword evidence="3" id="KW-1185">Reference proteome</keyword>
<gene>
    <name evidence="2" type="ORF">FCH28_35515</name>
</gene>
<protein>
    <recommendedName>
        <fullName evidence="1">HNH nuclease domain-containing protein</fullName>
    </recommendedName>
</protein>
<feature type="domain" description="HNH nuclease" evidence="1">
    <location>
        <begin position="8"/>
        <end position="46"/>
    </location>
</feature>
<dbReference type="Proteomes" id="UP000308697">
    <property type="component" value="Unassembled WGS sequence"/>
</dbReference>
<dbReference type="RefSeq" id="WP_136744533.1">
    <property type="nucleotide sequence ID" value="NZ_SUMB01000017.1"/>
</dbReference>
<accession>A0A4U0MP29</accession>
<reference evidence="2 3" key="1">
    <citation type="submission" date="2019-04" db="EMBL/GenBank/DDBJ databases">
        <title>Streptomyces piniterrae sp. nov., a heliquinomycin-producing actinomycete isolated from rhizosphere soil of Pinus yunnanensis.</title>
        <authorList>
            <person name="Zhuang X."/>
            <person name="Zhao J."/>
        </authorList>
    </citation>
    <scope>NUCLEOTIDE SEQUENCE [LARGE SCALE GENOMIC DNA]</scope>
    <source>
        <strain evidence="3">jys28</strain>
    </source>
</reference>
<organism evidence="2 3">
    <name type="scientific">Streptomyces piniterrae</name>
    <dbReference type="NCBI Taxonomy" id="2571125"/>
    <lineage>
        <taxon>Bacteria</taxon>
        <taxon>Bacillati</taxon>
        <taxon>Actinomycetota</taxon>
        <taxon>Actinomycetes</taxon>
        <taxon>Kitasatosporales</taxon>
        <taxon>Streptomycetaceae</taxon>
        <taxon>Streptomyces</taxon>
    </lineage>
</organism>
<evidence type="ECO:0000259" key="1">
    <source>
        <dbReference type="Pfam" id="PF13391"/>
    </source>
</evidence>
<sequence length="89" mass="9797">MSPGGEAYSEAAHIQALGKPHDGPDTIGNVLCLCPNCHVLFDRGALQLTDDLKVLNGLNRGFEAALTKAKEHHIKVECIRQHRARWADR</sequence>
<dbReference type="InterPro" id="IPR003615">
    <property type="entry name" value="HNH_nuc"/>
</dbReference>
<dbReference type="Pfam" id="PF13391">
    <property type="entry name" value="HNH_2"/>
    <property type="match status" value="1"/>
</dbReference>
<dbReference type="OrthoDB" id="4464809at2"/>
<proteinExistence type="predicted"/>
<evidence type="ECO:0000313" key="2">
    <source>
        <dbReference type="EMBL" id="TJZ42306.1"/>
    </source>
</evidence>
<dbReference type="AlphaFoldDB" id="A0A4U0MP29"/>
<name>A0A4U0MP29_9ACTN</name>
<evidence type="ECO:0000313" key="3">
    <source>
        <dbReference type="Proteomes" id="UP000308697"/>
    </source>
</evidence>
<comment type="caution">
    <text evidence="2">The sequence shown here is derived from an EMBL/GenBank/DDBJ whole genome shotgun (WGS) entry which is preliminary data.</text>
</comment>